<evidence type="ECO:0000256" key="2">
    <source>
        <dbReference type="ARBA" id="ARBA00022692"/>
    </source>
</evidence>
<keyword evidence="4 7" id="KW-0472">Membrane</keyword>
<feature type="domain" description="Ig-like" evidence="9">
    <location>
        <begin position="357"/>
        <end position="449"/>
    </location>
</feature>
<accession>A0ABM1SNF1</accession>
<feature type="signal peptide" evidence="8">
    <location>
        <begin position="1"/>
        <end position="21"/>
    </location>
</feature>
<dbReference type="GeneID" id="111086472"/>
<evidence type="ECO:0000313" key="10">
    <source>
        <dbReference type="Proteomes" id="UP000694941"/>
    </source>
</evidence>
<evidence type="ECO:0000256" key="1">
    <source>
        <dbReference type="ARBA" id="ARBA00004167"/>
    </source>
</evidence>
<dbReference type="RefSeq" id="XP_022245157.1">
    <property type="nucleotide sequence ID" value="XM_022389449.1"/>
</dbReference>
<dbReference type="InterPro" id="IPR007110">
    <property type="entry name" value="Ig-like_dom"/>
</dbReference>
<dbReference type="Pfam" id="PF13927">
    <property type="entry name" value="Ig_3"/>
    <property type="match status" value="1"/>
</dbReference>
<dbReference type="SMART" id="SM00409">
    <property type="entry name" value="IG"/>
    <property type="match status" value="2"/>
</dbReference>
<evidence type="ECO:0000256" key="5">
    <source>
        <dbReference type="ARBA" id="ARBA00023157"/>
    </source>
</evidence>
<evidence type="ECO:0000259" key="9">
    <source>
        <dbReference type="PROSITE" id="PS50835"/>
    </source>
</evidence>
<evidence type="ECO:0000256" key="8">
    <source>
        <dbReference type="SAM" id="SignalP"/>
    </source>
</evidence>
<comment type="subcellular location">
    <subcellularLocation>
        <location evidence="1">Membrane</location>
        <topology evidence="1">Single-pass membrane protein</topology>
    </subcellularLocation>
</comment>
<feature type="transmembrane region" description="Helical" evidence="7">
    <location>
        <begin position="649"/>
        <end position="680"/>
    </location>
</feature>
<feature type="domain" description="Ig-like" evidence="9">
    <location>
        <begin position="24"/>
        <end position="148"/>
    </location>
</feature>
<feature type="compositionally biased region" description="Basic and acidic residues" evidence="6">
    <location>
        <begin position="697"/>
        <end position="719"/>
    </location>
</feature>
<keyword evidence="5" id="KW-1015">Disulfide bond</keyword>
<keyword evidence="10" id="KW-1185">Reference proteome</keyword>
<feature type="domain" description="Ig-like" evidence="9">
    <location>
        <begin position="258"/>
        <end position="346"/>
    </location>
</feature>
<proteinExistence type="predicted"/>
<dbReference type="InterPro" id="IPR003599">
    <property type="entry name" value="Ig_sub"/>
</dbReference>
<dbReference type="SUPFAM" id="SSF48726">
    <property type="entry name" value="Immunoglobulin"/>
    <property type="match status" value="5"/>
</dbReference>
<dbReference type="Pfam" id="PF07686">
    <property type="entry name" value="V-set"/>
    <property type="match status" value="1"/>
</dbReference>
<dbReference type="SMART" id="SM00408">
    <property type="entry name" value="IGc2"/>
    <property type="match status" value="2"/>
</dbReference>
<dbReference type="PANTHER" id="PTHR23278">
    <property type="entry name" value="SIDESTEP PROTEIN"/>
    <property type="match status" value="1"/>
</dbReference>
<dbReference type="InterPro" id="IPR013106">
    <property type="entry name" value="Ig_V-set"/>
</dbReference>
<keyword evidence="3 7" id="KW-1133">Transmembrane helix</keyword>
<name>A0ABM1SNF1_LIMPO</name>
<gene>
    <name evidence="11" type="primary">LOC111086472</name>
</gene>
<dbReference type="SUPFAM" id="SSF49265">
    <property type="entry name" value="Fibronectin type III"/>
    <property type="match status" value="1"/>
</dbReference>
<dbReference type="PANTHER" id="PTHR23278:SF19">
    <property type="entry name" value="OBSCURIN"/>
    <property type="match status" value="1"/>
</dbReference>
<dbReference type="CDD" id="cd00063">
    <property type="entry name" value="FN3"/>
    <property type="match status" value="1"/>
</dbReference>
<dbReference type="Pfam" id="PF08205">
    <property type="entry name" value="C2-set_2"/>
    <property type="match status" value="1"/>
</dbReference>
<protein>
    <submittedName>
        <fullName evidence="11">Irregular chiasm C-roughest protein-like isoform X1</fullName>
    </submittedName>
</protein>
<evidence type="ECO:0000256" key="3">
    <source>
        <dbReference type="ARBA" id="ARBA00022989"/>
    </source>
</evidence>
<dbReference type="InterPro" id="IPR003598">
    <property type="entry name" value="Ig_sub2"/>
</dbReference>
<dbReference type="InterPro" id="IPR036179">
    <property type="entry name" value="Ig-like_dom_sf"/>
</dbReference>
<keyword evidence="8" id="KW-0732">Signal</keyword>
<dbReference type="InterPro" id="IPR013162">
    <property type="entry name" value="CD80_C2-set"/>
</dbReference>
<dbReference type="Gene3D" id="2.60.40.10">
    <property type="entry name" value="Immunoglobulins"/>
    <property type="match status" value="4"/>
</dbReference>
<organism evidence="10 11">
    <name type="scientific">Limulus polyphemus</name>
    <name type="common">Atlantic horseshoe crab</name>
    <dbReference type="NCBI Taxonomy" id="6850"/>
    <lineage>
        <taxon>Eukaryota</taxon>
        <taxon>Metazoa</taxon>
        <taxon>Ecdysozoa</taxon>
        <taxon>Arthropoda</taxon>
        <taxon>Chelicerata</taxon>
        <taxon>Merostomata</taxon>
        <taxon>Xiphosura</taxon>
        <taxon>Limulidae</taxon>
        <taxon>Limulus</taxon>
    </lineage>
</organism>
<feature type="region of interest" description="Disordered" evidence="6">
    <location>
        <begin position="691"/>
        <end position="720"/>
    </location>
</feature>
<dbReference type="InterPro" id="IPR003961">
    <property type="entry name" value="FN3_dom"/>
</dbReference>
<reference evidence="11" key="1">
    <citation type="submission" date="2025-08" db="UniProtKB">
        <authorList>
            <consortium name="RefSeq"/>
        </authorList>
    </citation>
    <scope>IDENTIFICATION</scope>
    <source>
        <tissue evidence="11">Muscle</tissue>
    </source>
</reference>
<feature type="domain" description="Ig-like" evidence="9">
    <location>
        <begin position="153"/>
        <end position="249"/>
    </location>
</feature>
<dbReference type="Proteomes" id="UP000694941">
    <property type="component" value="Unplaced"/>
</dbReference>
<feature type="chain" id="PRO_5045079734" evidence="8">
    <location>
        <begin position="22"/>
        <end position="857"/>
    </location>
</feature>
<dbReference type="InterPro" id="IPR036116">
    <property type="entry name" value="FN3_sf"/>
</dbReference>
<keyword evidence="2 7" id="KW-0812">Transmembrane</keyword>
<evidence type="ECO:0000313" key="11">
    <source>
        <dbReference type="RefSeq" id="XP_022245157.1"/>
    </source>
</evidence>
<dbReference type="InterPro" id="IPR013783">
    <property type="entry name" value="Ig-like_fold"/>
</dbReference>
<dbReference type="PROSITE" id="PS50835">
    <property type="entry name" value="IG_LIKE"/>
    <property type="match status" value="4"/>
</dbReference>
<sequence>MTKWRLHTYLYLLILSPVALSGVPGIKLKPVHYYDEQKEYPEYRSVVGRKLVLPCNITPPSPDDRVSLVLWYRGTSGNPLYGVDARNEPVENAKHVIRDEYSSRTSLNITARSASLVIQPVTEDDAGEYRCRVDYQRGRTSHRKLNVSIIVPPKDIYIRYGDHRYEGGRIGPFDEGSYLNLTCEAVGGNPPPIVSWWSGSILIDDTYWRVSEEAVANSLDIPYLYRNYSMMALTCNASNTNFIPPRSITVKIDLNLKPQIVRISSPRSPLLAGIEMEITCQSQGSLPPAEITWWMEGKKLKASQKPVTGNRKVTTSHIFISPRKEDNGKKLVCRAKNPRLSESALEDIWKLDVQYKPELYLELQTSDEDNVLREGTSVYLDCKINANPQYREVQWILDDHRLFSNPVNGIEIHGHTLMIKNVSREHEGSYRCAADNLIGKGESKNIFLDVLFSPICASRPKTIYGVGKEGKVDILCELIAEPLEVVFRWRFNTSGETVDVNSFSSNRTSSVATFSPKSKYDYGTLYCWGENSIGVQQEPCVFNIIPSARPEPVTNCSVENQTERSFTVNCIAGEDGGLNQRFHLEVYTKNSHRLLVNHTRFDQPIFEVNDLPPDSSLRISIYGSTARGKSPAVLIDTKTLLSTEKQPGIVFPLLISPLVAVLLGIIIVLVILGMIVLIIVKQRRNRLQQGVSLGPGDDQKSNEQIKNIDDQPDPEDKCPDVVPPRNVSSEDMMKNPAINMTDLGTQRIYENLRIDRDRTYENIIAREDFLPNQEELMYRELSPSEPKTQLVRRTDVEHTEYANIDHQRSHNLRPCPRMETGEELDGFSVETPLMNSLKNDRRWGRTDRKRPVVSTAV</sequence>
<evidence type="ECO:0000256" key="4">
    <source>
        <dbReference type="ARBA" id="ARBA00023136"/>
    </source>
</evidence>
<evidence type="ECO:0000256" key="6">
    <source>
        <dbReference type="SAM" id="MobiDB-lite"/>
    </source>
</evidence>
<evidence type="ECO:0000256" key="7">
    <source>
        <dbReference type="SAM" id="Phobius"/>
    </source>
</evidence>